<comment type="caution">
    <text evidence="1">The sequence shown here is derived from an EMBL/GenBank/DDBJ whole genome shotgun (WGS) entry which is preliminary data.</text>
</comment>
<reference evidence="1 2" key="1">
    <citation type="journal article" date="2015" name="Microbiome">
        <title>Genomic resolution of linkages in carbon, nitrogen, and sulfur cycling among widespread estuary sediment bacteria.</title>
        <authorList>
            <person name="Baker B.J."/>
            <person name="Lazar C.S."/>
            <person name="Teske A.P."/>
            <person name="Dick G.J."/>
        </authorList>
    </citation>
    <scope>NUCLEOTIDE SEQUENCE [LARGE SCALE GENOMIC DNA]</scope>
    <source>
        <strain evidence="1">SM1_77</strain>
    </source>
</reference>
<sequence length="102" mass="12289">MSDFDKLVEEILESFWKSSPFAATFVGIHKYDHELDNVDGGYLMSVNKERRGFLKRLEDLDEKAMNHEEYIDWQLLKNWLQSNIRDFEEMRHWQKNAADYAN</sequence>
<evidence type="ECO:0000313" key="1">
    <source>
        <dbReference type="EMBL" id="KPL14765.1"/>
    </source>
</evidence>
<accession>A0A0S8K1L9</accession>
<dbReference type="EMBL" id="LJVE01000036">
    <property type="protein sequence ID" value="KPL14765.1"/>
    <property type="molecule type" value="Genomic_DNA"/>
</dbReference>
<evidence type="ECO:0000313" key="2">
    <source>
        <dbReference type="Proteomes" id="UP000050975"/>
    </source>
</evidence>
<protein>
    <submittedName>
        <fullName evidence="1">Uncharacterized protein</fullName>
    </submittedName>
</protein>
<name>A0A0S8K1L9_UNCW3</name>
<gene>
    <name evidence="1" type="ORF">AMJ74_02790</name>
</gene>
<organism evidence="1 2">
    <name type="scientific">candidate division WOR_3 bacterium SM1_77</name>
    <dbReference type="NCBI Taxonomy" id="1703778"/>
    <lineage>
        <taxon>Bacteria</taxon>
        <taxon>Bacteria division WOR-3</taxon>
    </lineage>
</organism>
<feature type="non-terminal residue" evidence="1">
    <location>
        <position position="102"/>
    </location>
</feature>
<proteinExistence type="predicted"/>
<dbReference type="AlphaFoldDB" id="A0A0S8K1L9"/>
<dbReference type="Proteomes" id="UP000050975">
    <property type="component" value="Unassembled WGS sequence"/>
</dbReference>